<gene>
    <name evidence="1" type="ORF">QRT04_08660</name>
</gene>
<reference evidence="1 2" key="1">
    <citation type="submission" date="2023-06" db="EMBL/GenBank/DDBJ databases">
        <title>Cellulomonas sp. MW4 Whole genome sequence.</title>
        <authorList>
            <person name="Park S."/>
        </authorList>
    </citation>
    <scope>NUCLEOTIDE SEQUENCE [LARGE SCALE GENOMIC DNA]</scope>
    <source>
        <strain evidence="1 2">MW4</strain>
    </source>
</reference>
<organism evidence="1 2">
    <name type="scientific">Cellulomonas alba</name>
    <dbReference type="NCBI Taxonomy" id="3053467"/>
    <lineage>
        <taxon>Bacteria</taxon>
        <taxon>Bacillati</taxon>
        <taxon>Actinomycetota</taxon>
        <taxon>Actinomycetes</taxon>
        <taxon>Micrococcales</taxon>
        <taxon>Cellulomonadaceae</taxon>
        <taxon>Cellulomonas</taxon>
    </lineage>
</organism>
<accession>A0ABT7SFU9</accession>
<evidence type="ECO:0000313" key="2">
    <source>
        <dbReference type="Proteomes" id="UP001529338"/>
    </source>
</evidence>
<name>A0ABT7SFU9_9CELL</name>
<protein>
    <submittedName>
        <fullName evidence="1">Uncharacterized protein</fullName>
    </submittedName>
</protein>
<proteinExistence type="predicted"/>
<dbReference type="RefSeq" id="WP_289454816.1">
    <property type="nucleotide sequence ID" value="NZ_JAUCGQ010000001.1"/>
</dbReference>
<dbReference type="Proteomes" id="UP001529338">
    <property type="component" value="Unassembled WGS sequence"/>
</dbReference>
<keyword evidence="2" id="KW-1185">Reference proteome</keyword>
<evidence type="ECO:0000313" key="1">
    <source>
        <dbReference type="EMBL" id="MDM7855001.1"/>
    </source>
</evidence>
<comment type="caution">
    <text evidence="1">The sequence shown here is derived from an EMBL/GenBank/DDBJ whole genome shotgun (WGS) entry which is preliminary data.</text>
</comment>
<dbReference type="EMBL" id="JAUCGQ010000001">
    <property type="protein sequence ID" value="MDM7855001.1"/>
    <property type="molecule type" value="Genomic_DNA"/>
</dbReference>
<sequence>MALTVDQPRRHFLTARRPDACRPDSAGEWSPEADFTAHQFRPDKAVGGRIVVRPSDAPRRHRELYEIQRPRVFDALAVD</sequence>